<proteinExistence type="predicted"/>
<dbReference type="RefSeq" id="WP_098046212.1">
    <property type="nucleotide sequence ID" value="NZ_NBBD01000018.1"/>
</dbReference>
<reference evidence="1 2" key="1">
    <citation type="journal article" date="2018" name="Front. Microbiol.">
        <title>Comparative Genomics of the Herbivore Gut Symbiont Lactobacillus reuteri Reveals Genetic Diversity and Lifestyle Adaptation.</title>
        <authorList>
            <person name="Zhao J."/>
        </authorList>
    </citation>
    <scope>NUCLEOTIDE SEQUENCE [LARGE SCALE GENOMIC DNA]</scope>
    <source>
        <strain evidence="1 2">LR10</strain>
    </source>
</reference>
<protein>
    <submittedName>
        <fullName evidence="1">Uncharacterized protein</fullName>
    </submittedName>
</protein>
<evidence type="ECO:0000313" key="2">
    <source>
        <dbReference type="Proteomes" id="UP000245980"/>
    </source>
</evidence>
<evidence type="ECO:0000313" key="1">
    <source>
        <dbReference type="EMBL" id="PWT41740.1"/>
    </source>
</evidence>
<accession>A0A855XG21</accession>
<name>A0A855XG21_LIMRT</name>
<comment type="caution">
    <text evidence="1">The sequence shown here is derived from an EMBL/GenBank/DDBJ whole genome shotgun (WGS) entry which is preliminary data.</text>
</comment>
<dbReference type="EMBL" id="QGHT01000019">
    <property type="protein sequence ID" value="PWT41740.1"/>
    <property type="molecule type" value="Genomic_DNA"/>
</dbReference>
<dbReference type="Proteomes" id="UP000245980">
    <property type="component" value="Unassembled WGS sequence"/>
</dbReference>
<gene>
    <name evidence="1" type="ORF">DKZ22_05875</name>
</gene>
<sequence length="124" mass="14684">MNSLAYLGFHNISEIEEMGLAEYQLRMEAYNLQRVSQERDLALQAFLNQSVQATKGSEKHPIPKYKKFSQFFDYDKFVDDVRGHYEPDYQPTSKASLEKKRNDLIVKRWREFQKMKQKQRGGNG</sequence>
<dbReference type="AlphaFoldDB" id="A0A855XG21"/>
<organism evidence="1 2">
    <name type="scientific">Limosilactobacillus reuteri</name>
    <name type="common">Lactobacillus reuteri</name>
    <dbReference type="NCBI Taxonomy" id="1598"/>
    <lineage>
        <taxon>Bacteria</taxon>
        <taxon>Bacillati</taxon>
        <taxon>Bacillota</taxon>
        <taxon>Bacilli</taxon>
        <taxon>Lactobacillales</taxon>
        <taxon>Lactobacillaceae</taxon>
        <taxon>Limosilactobacillus</taxon>
    </lineage>
</organism>